<keyword evidence="3" id="KW-1185">Reference proteome</keyword>
<dbReference type="Proteomes" id="UP001365405">
    <property type="component" value="Unassembled WGS sequence"/>
</dbReference>
<feature type="transmembrane region" description="Helical" evidence="1">
    <location>
        <begin position="20"/>
        <end position="43"/>
    </location>
</feature>
<protein>
    <submittedName>
        <fullName evidence="2">Uncharacterized protein</fullName>
    </submittedName>
</protein>
<feature type="transmembrane region" description="Helical" evidence="1">
    <location>
        <begin position="195"/>
        <end position="212"/>
    </location>
</feature>
<evidence type="ECO:0000313" key="3">
    <source>
        <dbReference type="Proteomes" id="UP001365405"/>
    </source>
</evidence>
<proteinExistence type="predicted"/>
<evidence type="ECO:0000256" key="1">
    <source>
        <dbReference type="SAM" id="Phobius"/>
    </source>
</evidence>
<reference evidence="2 3" key="1">
    <citation type="submission" date="2024-04" db="EMBL/GenBank/DDBJ databases">
        <title>Novel species of the genus Ideonella isolated from streams.</title>
        <authorList>
            <person name="Lu H."/>
        </authorList>
    </citation>
    <scope>NUCLEOTIDE SEQUENCE [LARGE SCALE GENOMIC DNA]</scope>
    <source>
        <strain evidence="2 3">DXS22W</strain>
    </source>
</reference>
<feature type="transmembrane region" description="Helical" evidence="1">
    <location>
        <begin position="224"/>
        <end position="242"/>
    </location>
</feature>
<keyword evidence="1" id="KW-0812">Transmembrane</keyword>
<feature type="transmembrane region" description="Helical" evidence="1">
    <location>
        <begin position="334"/>
        <end position="355"/>
    </location>
</feature>
<dbReference type="EMBL" id="JBBUTH010000010">
    <property type="protein sequence ID" value="MEK8052686.1"/>
    <property type="molecule type" value="Genomic_DNA"/>
</dbReference>
<sequence length="572" mass="61161">MIACLSEPVPKPDDLLLSDGGFHLVVPVLLLSLLVVAPLAWLTRQRYRRWVMRLMSLDQKAEAPAALREAAAAAPPAAWAPTDGAAGTLAHTLAQGERRVWLATLAAWAVFGGMGLWVAGLGGPVTQGQRLAFAAAAALLALGPLMTQLPDRGARQAHRTGAVAALLALLLLWWMDAQSPSVPATGAAGDDDPTVTEGVLIAASLALGYWAMFDRRLRGQVQPLVVLVSVAALAVLLPYGWLEQHAGSCLARVDQAAEAGRQLPMNLMTVAMMSLGAVAVWLGFRAVAGLVWLIEQRHLSESALGGALCLALLAVTLVYQRAPEEAEALRSAHLLAAPLWLAASFGAQWLALAGLPGRRRGDGPGPRLLVLRVFSADPRKHALLDSVQARWRFVGPVLQIGGPDLVAMNVDPYEASMYLSARMHRLFLPTVVGGAALQAQLDARPCRDGRHRIHEVFCFNTAWRQSVEQLMLDADAIVLDVRGLNAQREGTSYEIGRLAVRGLLPRVVAVGDADTDWPHVDDMLRRHGGDPARLPRIGDARDGSVDDLLDRLIAAASAPGIPHTMREVLPAQ</sequence>
<feature type="transmembrane region" description="Helical" evidence="1">
    <location>
        <begin position="157"/>
        <end position="175"/>
    </location>
</feature>
<feature type="transmembrane region" description="Helical" evidence="1">
    <location>
        <begin position="303"/>
        <end position="322"/>
    </location>
</feature>
<feature type="transmembrane region" description="Helical" evidence="1">
    <location>
        <begin position="270"/>
        <end position="294"/>
    </location>
</feature>
<keyword evidence="1" id="KW-0472">Membrane</keyword>
<organism evidence="2 3">
    <name type="scientific">Pseudaquabacterium inlustre</name>
    <dbReference type="NCBI Taxonomy" id="2984192"/>
    <lineage>
        <taxon>Bacteria</taxon>
        <taxon>Pseudomonadati</taxon>
        <taxon>Pseudomonadota</taxon>
        <taxon>Betaproteobacteria</taxon>
        <taxon>Burkholderiales</taxon>
        <taxon>Sphaerotilaceae</taxon>
        <taxon>Pseudaquabacterium</taxon>
    </lineage>
</organism>
<comment type="caution">
    <text evidence="2">The sequence shown here is derived from an EMBL/GenBank/DDBJ whole genome shotgun (WGS) entry which is preliminary data.</text>
</comment>
<evidence type="ECO:0000313" key="2">
    <source>
        <dbReference type="EMBL" id="MEK8052686.1"/>
    </source>
</evidence>
<feature type="transmembrane region" description="Helical" evidence="1">
    <location>
        <begin position="131"/>
        <end position="150"/>
    </location>
</feature>
<feature type="transmembrane region" description="Helical" evidence="1">
    <location>
        <begin position="100"/>
        <end position="119"/>
    </location>
</feature>
<keyword evidence="1" id="KW-1133">Transmembrane helix</keyword>
<gene>
    <name evidence="2" type="ORF">AACH10_20720</name>
</gene>
<name>A0ABU9CLN1_9BURK</name>
<accession>A0ABU9CLN1</accession>
<dbReference type="RefSeq" id="WP_341412409.1">
    <property type="nucleotide sequence ID" value="NZ_JBBUTH010000010.1"/>
</dbReference>